<comment type="similarity">
    <text evidence="3">Belongs to the pseudouridine synthase RluA family.</text>
</comment>
<dbReference type="Gene3D" id="3.30.2350.10">
    <property type="entry name" value="Pseudouridine synthase"/>
    <property type="match status" value="1"/>
</dbReference>
<dbReference type="PANTHER" id="PTHR21600:SF40">
    <property type="entry name" value="PSEUDOURIDYLATE SYNTHASE RPUSD2"/>
    <property type="match status" value="1"/>
</dbReference>
<organism evidence="5 6">
    <name type="scientific">Trichonephila inaurata madagascariensis</name>
    <dbReference type="NCBI Taxonomy" id="2747483"/>
    <lineage>
        <taxon>Eukaryota</taxon>
        <taxon>Metazoa</taxon>
        <taxon>Ecdysozoa</taxon>
        <taxon>Arthropoda</taxon>
        <taxon>Chelicerata</taxon>
        <taxon>Arachnida</taxon>
        <taxon>Araneae</taxon>
        <taxon>Araneomorphae</taxon>
        <taxon>Entelegynae</taxon>
        <taxon>Araneoidea</taxon>
        <taxon>Nephilidae</taxon>
        <taxon>Trichonephila</taxon>
        <taxon>Trichonephila inaurata</taxon>
    </lineage>
</organism>
<dbReference type="InterPro" id="IPR006225">
    <property type="entry name" value="PsdUridine_synth_RluC/D"/>
</dbReference>
<dbReference type="EC" id="5.4.99.-" evidence="3"/>
<dbReference type="EMBL" id="BMAV01024591">
    <property type="protein sequence ID" value="GFS34411.1"/>
    <property type="molecule type" value="Genomic_DNA"/>
</dbReference>
<keyword evidence="6" id="KW-1185">Reference proteome</keyword>
<dbReference type="Proteomes" id="UP000886998">
    <property type="component" value="Unassembled WGS sequence"/>
</dbReference>
<keyword evidence="2" id="KW-0694">RNA-binding</keyword>
<evidence type="ECO:0000256" key="1">
    <source>
        <dbReference type="PIRSR" id="PIRSR606225-1"/>
    </source>
</evidence>
<dbReference type="InterPro" id="IPR006145">
    <property type="entry name" value="PsdUridine_synth_RsuA/RluA"/>
</dbReference>
<evidence type="ECO:0000313" key="6">
    <source>
        <dbReference type="Proteomes" id="UP000886998"/>
    </source>
</evidence>
<feature type="domain" description="Pseudouridine synthase RsuA/RluA-like" evidence="4">
    <location>
        <begin position="163"/>
        <end position="309"/>
    </location>
</feature>
<evidence type="ECO:0000256" key="2">
    <source>
        <dbReference type="PROSITE-ProRule" id="PRU00182"/>
    </source>
</evidence>
<feature type="active site" evidence="1">
    <location>
        <position position="206"/>
    </location>
</feature>
<dbReference type="AlphaFoldDB" id="A0A8X6M9V1"/>
<dbReference type="GO" id="GO:0009982">
    <property type="term" value="F:pseudouridine synthase activity"/>
    <property type="evidence" value="ECO:0007669"/>
    <property type="project" value="InterPro"/>
</dbReference>
<keyword evidence="3" id="KW-0413">Isomerase</keyword>
<evidence type="ECO:0000256" key="3">
    <source>
        <dbReference type="RuleBase" id="RU362028"/>
    </source>
</evidence>
<gene>
    <name evidence="5" type="primary">Rpusd2</name>
    <name evidence="5" type="ORF">TNIN_101401</name>
</gene>
<evidence type="ECO:0000259" key="4">
    <source>
        <dbReference type="Pfam" id="PF00849"/>
    </source>
</evidence>
<evidence type="ECO:0000313" key="5">
    <source>
        <dbReference type="EMBL" id="GFS34411.1"/>
    </source>
</evidence>
<dbReference type="OrthoDB" id="424794at2759"/>
<comment type="function">
    <text evidence="3">Responsible for synthesis of pseudouridine from uracil.</text>
</comment>
<dbReference type="InterPro" id="IPR020103">
    <property type="entry name" value="PsdUridine_synth_cat_dom_sf"/>
</dbReference>
<reference evidence="5" key="1">
    <citation type="submission" date="2020-08" db="EMBL/GenBank/DDBJ databases">
        <title>Multicomponent nature underlies the extraordinary mechanical properties of spider dragline silk.</title>
        <authorList>
            <person name="Kono N."/>
            <person name="Nakamura H."/>
            <person name="Mori M."/>
            <person name="Yoshida Y."/>
            <person name="Ohtoshi R."/>
            <person name="Malay A.D."/>
            <person name="Moran D.A.P."/>
            <person name="Tomita M."/>
            <person name="Numata K."/>
            <person name="Arakawa K."/>
        </authorList>
    </citation>
    <scope>NUCLEOTIDE SEQUENCE</scope>
</reference>
<name>A0A8X6M9V1_9ARAC</name>
<dbReference type="CDD" id="cd02557">
    <property type="entry name" value="PseudoU_synth_ScRIB2"/>
    <property type="match status" value="1"/>
</dbReference>
<comment type="caution">
    <text evidence="5">The sequence shown here is derived from an EMBL/GenBank/DDBJ whole genome shotgun (WGS) entry which is preliminary data.</text>
</comment>
<dbReference type="InterPro" id="IPR050188">
    <property type="entry name" value="RluA_PseudoU_synthase"/>
</dbReference>
<sequence>MISKLKVTSVTLRSSIYLSRKYCSSISSKIEVCDSNIKGNNLNVAELKENYKCLAESFNNVETNPYYIENGLRKVYPYYFRHTTSCKGRWIKKPLIDVYTQEFSLYPREEIEKRILTGVLRVNGEVVDLNYVLKNSDVITANVHRHELPVWACSMKVIFEDDDILVVDKPSSIPVHPCGLYRYNSAALILEYQEKRKDLHVTHRLDRLTSGVLIFAKSSEKSNEIHENLNLRNVEKEYFCRVEGEFPDGVIVCNKPLKKIYSKVGIALVDPLGKISITEFQKLSYNGKSSVVRCKPYTGRTHQIRAHLQYLGYPIVNDVLYNSYVFGPEKGKHGILHKDINQLLIDLVKEHSVNWWLGKLEENKVMDSEVDINIKKLISSTNCYSLDEKLLSDSYKKDSSKLTSEKNCYFCKNVFCDPKPSNMFMFLHAYKYKTNKWEYQTEIPAWASDDWNIM</sequence>
<dbReference type="PROSITE" id="PS50889">
    <property type="entry name" value="S4"/>
    <property type="match status" value="1"/>
</dbReference>
<dbReference type="SUPFAM" id="SSF55120">
    <property type="entry name" value="Pseudouridine synthase"/>
    <property type="match status" value="1"/>
</dbReference>
<dbReference type="NCBIfam" id="TIGR00005">
    <property type="entry name" value="rluA_subfam"/>
    <property type="match status" value="1"/>
</dbReference>
<protein>
    <recommendedName>
        <fullName evidence="3">Pseudouridine synthase</fullName>
        <ecNumber evidence="3">5.4.99.-</ecNumber>
    </recommendedName>
</protein>
<dbReference type="SUPFAM" id="SSF55174">
    <property type="entry name" value="Alpha-L RNA-binding motif"/>
    <property type="match status" value="1"/>
</dbReference>
<comment type="catalytic activity">
    <reaction evidence="3">
        <text>a uridine in RNA = a pseudouridine in RNA</text>
        <dbReference type="Rhea" id="RHEA:48348"/>
        <dbReference type="Rhea" id="RHEA-COMP:12068"/>
        <dbReference type="Rhea" id="RHEA-COMP:12069"/>
        <dbReference type="ChEBI" id="CHEBI:65314"/>
        <dbReference type="ChEBI" id="CHEBI:65315"/>
    </reaction>
</comment>
<accession>A0A8X6M9V1</accession>
<dbReference type="PANTHER" id="PTHR21600">
    <property type="entry name" value="MITOCHONDRIAL RNA PSEUDOURIDINE SYNTHASE"/>
    <property type="match status" value="1"/>
</dbReference>
<dbReference type="Pfam" id="PF00849">
    <property type="entry name" value="PseudoU_synth_2"/>
    <property type="match status" value="1"/>
</dbReference>
<proteinExistence type="inferred from homology"/>
<dbReference type="GO" id="GO:0000455">
    <property type="term" value="P:enzyme-directed rRNA pseudouridine synthesis"/>
    <property type="evidence" value="ECO:0007669"/>
    <property type="project" value="TreeGrafter"/>
</dbReference>
<dbReference type="GO" id="GO:0003723">
    <property type="term" value="F:RNA binding"/>
    <property type="evidence" value="ECO:0007669"/>
    <property type="project" value="UniProtKB-KW"/>
</dbReference>